<name>A0ABZ0TTZ1_9SPHI</name>
<gene>
    <name evidence="1" type="ORF">SNE25_08890</name>
</gene>
<sequence>MKFVDVPVSPYTGTADVSVPIYTIKTKGIEVPISLAYHTGGIRLAEEAGSTGLGWALNAGGMISRTINDKDDMGGKYFGTDVPQPAGDLSEYQPANNHLNEPLEINVNKYITKFDCSYMVNFGPGLGVGYNFLTPFGGGLNDYIYDLEPDTYSYNFAGKSGKFIITRDKRIVLEKQDNIKVQFIQNTQDQTTCTFVITDEEGNKFYFNDIERVGSATLAQLSPSSWHLSKIVTQQNETIQFLYEASGTTTTIPANYQLYNYFCTESLINSNAAATNYQNITLKTIDFPTGQLQFVSDFSRTDLAGANKLNAIKLYAKTNSGLKYLNERDLYYSYFNPNTSGSERLRLDSIKEISGSNSLKPYAFDYNLPTNGDYSKHSYSIDHWGFYNGAGNTILIPSVNVLFESPSIQSQIFTFNGANREPSPFGVQQVYALQKITYPTGGSSVIDYEPNTYDERQSTLGQQQENPNVVLTTVDTVLNIRSSSSGTIDFSKIFPIIPNGQSGTNATLTVAFVSNYSTGWPYQDRAGYNRCYFEFVGQHIDLSSSNLTCGGPVCSIAIPLNIQAPVNVPYQWTAYYDSSAIPPADFSEIHVTVQFQASKTAVNNNNPTLTGGGLRVHTLTDYTSSGVVAKKRAWDYHYGSSGQYTYGKLMSTPSYVHKELAATSEGGSCLGLVLYSSSNTNLTSAIQGNIVGYSQVTEFTINPLNSLDNGKIVYNYVNNIDSLINYGGLRYPGIPNMGDNLNGSLLSKITYRNTGGQYFKVNESHNYAHVTNRIVYYSAKYRDKQGGSTGNCDGQTGTTNAGIAEFFPSIKSERVLQDSTQEITYDNDTTKYIVSSSKMFYDNPVHYQLTRQVTTDSRGNKHVSKVTYPQDYIVSGGLTNNTILDTLIRRNMLAETIEKRDSIFYRGVATGLVDAASFTKYKQLNTGTVVPDKMYKLDVVKPVNDFQGMMVSGNTISQDSRYRQLINFDGYDHVGNVSQYTVTDKPPVSIIWDYKRVSPIAQVSNADSLSVAYTSFEADGMGHWSVASATRVTTNALSGANAYNLGNGSISKSGLTATNNYIVSYWTTNTGPLTIAGTMSGYPVKGATNKGWTYYEHQITGVSTVTVSGTGNIDELRLYPAGGQMTTYTYDPLVGVTSLTDAKNQVSYYEYDGFQRLRDVRDQDGNIVKHVDYHYQGQ</sequence>
<dbReference type="Proteomes" id="UP001324380">
    <property type="component" value="Chromosome"/>
</dbReference>
<accession>A0ABZ0TTZ1</accession>
<evidence type="ECO:0008006" key="3">
    <source>
        <dbReference type="Google" id="ProtNLM"/>
    </source>
</evidence>
<evidence type="ECO:0000313" key="1">
    <source>
        <dbReference type="EMBL" id="WPU95633.1"/>
    </source>
</evidence>
<keyword evidence="2" id="KW-1185">Reference proteome</keyword>
<protein>
    <recommendedName>
        <fullName evidence="3">YD repeat-containing protein</fullName>
    </recommendedName>
</protein>
<dbReference type="EMBL" id="CP139558">
    <property type="protein sequence ID" value="WPU95633.1"/>
    <property type="molecule type" value="Genomic_DNA"/>
</dbReference>
<reference evidence="1 2" key="1">
    <citation type="submission" date="2023-11" db="EMBL/GenBank/DDBJ databases">
        <title>Analysis of the Genomes of Mucilaginibacter gossypii cycad 4 and M. sabulilitoris SNA2: microbes with the potential for plant growth promotion.</title>
        <authorList>
            <person name="Hirsch A.M."/>
            <person name="Humm E."/>
            <person name="Rubbi M."/>
            <person name="Del Vecchio G."/>
            <person name="Ha S.M."/>
            <person name="Pellegrini M."/>
            <person name="Gunsalus R.P."/>
        </authorList>
    </citation>
    <scope>NUCLEOTIDE SEQUENCE [LARGE SCALE GENOMIC DNA]</scope>
    <source>
        <strain evidence="1 2">SNA2</strain>
    </source>
</reference>
<organism evidence="1 2">
    <name type="scientific">Mucilaginibacter sabulilitoris</name>
    <dbReference type="NCBI Taxonomy" id="1173583"/>
    <lineage>
        <taxon>Bacteria</taxon>
        <taxon>Pseudomonadati</taxon>
        <taxon>Bacteroidota</taxon>
        <taxon>Sphingobacteriia</taxon>
        <taxon>Sphingobacteriales</taxon>
        <taxon>Sphingobacteriaceae</taxon>
        <taxon>Mucilaginibacter</taxon>
    </lineage>
</organism>
<dbReference type="RefSeq" id="WP_321564739.1">
    <property type="nucleotide sequence ID" value="NZ_CP139558.1"/>
</dbReference>
<evidence type="ECO:0000313" key="2">
    <source>
        <dbReference type="Proteomes" id="UP001324380"/>
    </source>
</evidence>
<proteinExistence type="predicted"/>